<feature type="transmembrane region" description="Helical" evidence="1">
    <location>
        <begin position="20"/>
        <end position="42"/>
    </location>
</feature>
<evidence type="ECO:0000256" key="1">
    <source>
        <dbReference type="SAM" id="Phobius"/>
    </source>
</evidence>
<dbReference type="Proteomes" id="UP001482620">
    <property type="component" value="Unassembled WGS sequence"/>
</dbReference>
<organism evidence="2 3">
    <name type="scientific">Ilyodon furcidens</name>
    <name type="common">goldbreast splitfin</name>
    <dbReference type="NCBI Taxonomy" id="33524"/>
    <lineage>
        <taxon>Eukaryota</taxon>
        <taxon>Metazoa</taxon>
        <taxon>Chordata</taxon>
        <taxon>Craniata</taxon>
        <taxon>Vertebrata</taxon>
        <taxon>Euteleostomi</taxon>
        <taxon>Actinopterygii</taxon>
        <taxon>Neopterygii</taxon>
        <taxon>Teleostei</taxon>
        <taxon>Neoteleostei</taxon>
        <taxon>Acanthomorphata</taxon>
        <taxon>Ovalentaria</taxon>
        <taxon>Atherinomorphae</taxon>
        <taxon>Cyprinodontiformes</taxon>
        <taxon>Goodeidae</taxon>
        <taxon>Ilyodon</taxon>
    </lineage>
</organism>
<comment type="caution">
    <text evidence="2">The sequence shown here is derived from an EMBL/GenBank/DDBJ whole genome shotgun (WGS) entry which is preliminary data.</text>
</comment>
<evidence type="ECO:0000313" key="2">
    <source>
        <dbReference type="EMBL" id="MEQ2257374.1"/>
    </source>
</evidence>
<keyword evidence="1" id="KW-1133">Transmembrane helix</keyword>
<keyword evidence="1" id="KW-0472">Membrane</keyword>
<accession>A0ABV0VJF4</accession>
<feature type="non-terminal residue" evidence="2">
    <location>
        <position position="70"/>
    </location>
</feature>
<sequence>QDEATRIALRCDSLGLSCKAVVMTPMVHLLLLPSLLCIAAGMDLEEMKGPFEDTALNVEEATRVPYPVHK</sequence>
<keyword evidence="1" id="KW-0812">Transmembrane</keyword>
<keyword evidence="3" id="KW-1185">Reference proteome</keyword>
<reference evidence="2 3" key="1">
    <citation type="submission" date="2021-06" db="EMBL/GenBank/DDBJ databases">
        <authorList>
            <person name="Palmer J.M."/>
        </authorList>
    </citation>
    <scope>NUCLEOTIDE SEQUENCE [LARGE SCALE GENOMIC DNA]</scope>
    <source>
        <strain evidence="3">if_2019</strain>
        <tissue evidence="2">Muscle</tissue>
    </source>
</reference>
<gene>
    <name evidence="2" type="ORF">ILYODFUR_034199</name>
</gene>
<protein>
    <submittedName>
        <fullName evidence="2">Uncharacterized protein</fullName>
    </submittedName>
</protein>
<proteinExistence type="predicted"/>
<dbReference type="EMBL" id="JAHRIQ010110346">
    <property type="protein sequence ID" value="MEQ2257374.1"/>
    <property type="molecule type" value="Genomic_DNA"/>
</dbReference>
<evidence type="ECO:0000313" key="3">
    <source>
        <dbReference type="Proteomes" id="UP001482620"/>
    </source>
</evidence>
<name>A0ABV0VJF4_9TELE</name>
<feature type="non-terminal residue" evidence="2">
    <location>
        <position position="1"/>
    </location>
</feature>